<dbReference type="EMBL" id="UZAI01008358">
    <property type="protein sequence ID" value="VDP01803.1"/>
    <property type="molecule type" value="Genomic_DNA"/>
</dbReference>
<evidence type="ECO:0000313" key="2">
    <source>
        <dbReference type="Proteomes" id="UP000277204"/>
    </source>
</evidence>
<name>A0A183M9K7_9TREM</name>
<evidence type="ECO:0000313" key="1">
    <source>
        <dbReference type="EMBL" id="VDP01803.1"/>
    </source>
</evidence>
<protein>
    <submittedName>
        <fullName evidence="1">Uncharacterized protein</fullName>
    </submittedName>
</protein>
<keyword evidence="2" id="KW-1185">Reference proteome</keyword>
<accession>A0A183M9K7</accession>
<dbReference type="Proteomes" id="UP000277204">
    <property type="component" value="Unassembled WGS sequence"/>
</dbReference>
<reference evidence="1 2" key="1">
    <citation type="submission" date="2018-11" db="EMBL/GenBank/DDBJ databases">
        <authorList>
            <consortium name="Pathogen Informatics"/>
        </authorList>
    </citation>
    <scope>NUCLEOTIDE SEQUENCE [LARGE SCALE GENOMIC DNA]</scope>
    <source>
        <strain evidence="1 2">Zambia</strain>
    </source>
</reference>
<organism evidence="1 2">
    <name type="scientific">Schistosoma margrebowiei</name>
    <dbReference type="NCBI Taxonomy" id="48269"/>
    <lineage>
        <taxon>Eukaryota</taxon>
        <taxon>Metazoa</taxon>
        <taxon>Spiralia</taxon>
        <taxon>Lophotrochozoa</taxon>
        <taxon>Platyhelminthes</taxon>
        <taxon>Trematoda</taxon>
        <taxon>Digenea</taxon>
        <taxon>Strigeidida</taxon>
        <taxon>Schistosomatoidea</taxon>
        <taxon>Schistosomatidae</taxon>
        <taxon>Schistosoma</taxon>
    </lineage>
</organism>
<proteinExistence type="predicted"/>
<dbReference type="AlphaFoldDB" id="A0A183M9K7"/>
<gene>
    <name evidence="1" type="ORF">SMRZ_LOCUS12732</name>
</gene>
<sequence length="87" mass="9944">MKNPKSAGWKHLIQWTARMHFDNLDSTDDLDLLSHTLQQMHETTIGAAAASEVVGLNVHKRKSKIRLYNITQHAPIKSHVTEKLCRM</sequence>